<dbReference type="PRINTS" id="PR01730">
    <property type="entry name" value="INFPOTNTIATR"/>
</dbReference>
<dbReference type="InterPro" id="IPR008104">
    <property type="entry name" value="INFPOTNTIATR"/>
</dbReference>
<comment type="catalytic activity">
    <reaction evidence="1 6 7">
        <text>[protein]-peptidylproline (omega=180) = [protein]-peptidylproline (omega=0)</text>
        <dbReference type="Rhea" id="RHEA:16237"/>
        <dbReference type="Rhea" id="RHEA-COMP:10747"/>
        <dbReference type="Rhea" id="RHEA-COMP:10748"/>
        <dbReference type="ChEBI" id="CHEBI:83833"/>
        <dbReference type="ChEBI" id="CHEBI:83834"/>
        <dbReference type="EC" id="5.2.1.8"/>
    </reaction>
</comment>
<reference evidence="10 11" key="2">
    <citation type="journal article" date="2012" name="Stand. Genomic Sci.">
        <title>Complete genome sequence of the aquatic bacterium Runella slithyformis type strain (LSU 4(T)).</title>
        <authorList>
            <person name="Copeland A."/>
            <person name="Zhang X."/>
            <person name="Misra M."/>
            <person name="Lapidus A."/>
            <person name="Nolan M."/>
            <person name="Lucas S."/>
            <person name="Deshpande S."/>
            <person name="Cheng J.F."/>
            <person name="Tapia R."/>
            <person name="Goodwin L.A."/>
            <person name="Pitluck S."/>
            <person name="Liolios K."/>
            <person name="Pagani I."/>
            <person name="Ivanova N."/>
            <person name="Mikhailova N."/>
            <person name="Pati A."/>
            <person name="Chen A."/>
            <person name="Palaniappan K."/>
            <person name="Land M."/>
            <person name="Hauser L."/>
            <person name="Pan C."/>
            <person name="Jeffries C.D."/>
            <person name="Detter J.C."/>
            <person name="Brambilla E.M."/>
            <person name="Rohde M."/>
            <person name="Djao O.D."/>
            <person name="Goker M."/>
            <person name="Sikorski J."/>
            <person name="Tindall B.J."/>
            <person name="Woyke T."/>
            <person name="Bristow J."/>
            <person name="Eisen J.A."/>
            <person name="Markowitz V."/>
            <person name="Hugenholtz P."/>
            <person name="Kyrpides N.C."/>
            <person name="Klenk H.P."/>
            <person name="Mavromatis K."/>
        </authorList>
    </citation>
    <scope>NUCLEOTIDE SEQUENCE [LARGE SCALE GENOMIC DNA]</scope>
    <source>
        <strain evidence="11">ATCC 29530 / DSM 19594 / LMG 11500 / NCIMB 11436 / LSU 4</strain>
    </source>
</reference>
<dbReference type="Pfam" id="PF00254">
    <property type="entry name" value="FKBP_C"/>
    <property type="match status" value="1"/>
</dbReference>
<comment type="similarity">
    <text evidence="2 7">Belongs to the FKBP-type PPIase family.</text>
</comment>
<evidence type="ECO:0000256" key="7">
    <source>
        <dbReference type="RuleBase" id="RU003915"/>
    </source>
</evidence>
<evidence type="ECO:0000256" key="5">
    <source>
        <dbReference type="ARBA" id="ARBA00023235"/>
    </source>
</evidence>
<evidence type="ECO:0000256" key="6">
    <source>
        <dbReference type="PROSITE-ProRule" id="PRU00277"/>
    </source>
</evidence>
<dbReference type="SUPFAM" id="SSF54534">
    <property type="entry name" value="FKBP-like"/>
    <property type="match status" value="1"/>
</dbReference>
<dbReference type="InterPro" id="IPR001179">
    <property type="entry name" value="PPIase_FKBP_dom"/>
</dbReference>
<dbReference type="Gene3D" id="3.10.50.40">
    <property type="match status" value="1"/>
</dbReference>
<feature type="signal peptide" evidence="8">
    <location>
        <begin position="1"/>
        <end position="19"/>
    </location>
</feature>
<evidence type="ECO:0000256" key="8">
    <source>
        <dbReference type="SAM" id="SignalP"/>
    </source>
</evidence>
<reference evidence="11" key="1">
    <citation type="submission" date="2011-06" db="EMBL/GenBank/DDBJ databases">
        <title>The complete genome of chromosome of Runella slithyformis DSM 19594.</title>
        <authorList>
            <consortium name="US DOE Joint Genome Institute (JGI-PGF)"/>
            <person name="Lucas S."/>
            <person name="Han J."/>
            <person name="Lapidus A."/>
            <person name="Bruce D."/>
            <person name="Goodwin L."/>
            <person name="Pitluck S."/>
            <person name="Peters L."/>
            <person name="Kyrpides N."/>
            <person name="Mavromatis K."/>
            <person name="Ivanova N."/>
            <person name="Ovchinnikova G."/>
            <person name="Zhang X."/>
            <person name="Misra M."/>
            <person name="Detter J.C."/>
            <person name="Tapia R."/>
            <person name="Han C."/>
            <person name="Land M."/>
            <person name="Hauser L."/>
            <person name="Markowitz V."/>
            <person name="Cheng J.-F."/>
            <person name="Hugenholtz P."/>
            <person name="Woyke T."/>
            <person name="Wu D."/>
            <person name="Tindall B."/>
            <person name="Faehrich R."/>
            <person name="Brambilla E."/>
            <person name="Klenk H.-P."/>
            <person name="Eisen J.A."/>
        </authorList>
    </citation>
    <scope>NUCLEOTIDE SEQUENCE [LARGE SCALE GENOMIC DNA]</scope>
    <source>
        <strain evidence="11">ATCC 29530 / DSM 19594 / LMG 11500 / NCIMB 11436 / LSU 4</strain>
    </source>
</reference>
<dbReference type="Proteomes" id="UP000000493">
    <property type="component" value="Chromosome"/>
</dbReference>
<keyword evidence="4 6" id="KW-0697">Rotamase</keyword>
<evidence type="ECO:0000256" key="1">
    <source>
        <dbReference type="ARBA" id="ARBA00000971"/>
    </source>
</evidence>
<dbReference type="GO" id="GO:0006457">
    <property type="term" value="P:protein folding"/>
    <property type="evidence" value="ECO:0007669"/>
    <property type="project" value="InterPro"/>
</dbReference>
<dbReference type="GO" id="GO:0016020">
    <property type="term" value="C:membrane"/>
    <property type="evidence" value="ECO:0007669"/>
    <property type="project" value="InterPro"/>
</dbReference>
<dbReference type="PROSITE" id="PS50059">
    <property type="entry name" value="FKBP_PPIASE"/>
    <property type="match status" value="1"/>
</dbReference>
<dbReference type="InterPro" id="IPR000774">
    <property type="entry name" value="PPIase_FKBP_N"/>
</dbReference>
<gene>
    <name evidence="10" type="ordered locus">Runsl_2947</name>
</gene>
<dbReference type="RefSeq" id="WP_013928644.1">
    <property type="nucleotide sequence ID" value="NC_015703.1"/>
</dbReference>
<protein>
    <recommendedName>
        <fullName evidence="7">Peptidyl-prolyl cis-trans isomerase</fullName>
        <ecNumber evidence="7">5.2.1.8</ecNumber>
    </recommendedName>
</protein>
<sequence length="255" mass="27526">MKYLACTVSVLLISTVVTFSQTKKVPAKPAVKTATPAKPAPAKPASASKMTNEIDSVAYSIGMNIAQNLKGQGLDQINVNLLAKGIQDVLKGGKSDLDDNQAQMILGSYFNKLQAQRQSEEAKKFEGNKLAGEKFLAENKNKPGVVTLPSGLQYEIMKAGDGPKPTINSTVKTHYHGTLIDGTVFDSSVKRGQPAEFPVGGVIQGWVEALQLMPVGSKWKLFVPYNLAYGERAAGQEIKPYSTLIFEVELLEIVK</sequence>
<feature type="domain" description="PPIase FKBP-type" evidence="9">
    <location>
        <begin position="168"/>
        <end position="254"/>
    </location>
</feature>
<dbReference type="KEGG" id="rsi:Runsl_2947"/>
<evidence type="ECO:0000256" key="3">
    <source>
        <dbReference type="ARBA" id="ARBA00022729"/>
    </source>
</evidence>
<evidence type="ECO:0000313" key="10">
    <source>
        <dbReference type="EMBL" id="AEI49335.1"/>
    </source>
</evidence>
<keyword evidence="3 8" id="KW-0732">Signal</keyword>
<dbReference type="Gene3D" id="1.10.287.460">
    <property type="entry name" value="Peptidyl-prolyl cis-trans isomerase, FKBP-type, N-terminal domain"/>
    <property type="match status" value="1"/>
</dbReference>
<evidence type="ECO:0000256" key="2">
    <source>
        <dbReference type="ARBA" id="ARBA00006577"/>
    </source>
</evidence>
<keyword evidence="5 6" id="KW-0413">Isomerase</keyword>
<dbReference type="GO" id="GO:0003755">
    <property type="term" value="F:peptidyl-prolyl cis-trans isomerase activity"/>
    <property type="evidence" value="ECO:0007669"/>
    <property type="project" value="UniProtKB-UniRule"/>
</dbReference>
<proteinExistence type="inferred from homology"/>
<dbReference type="FunFam" id="3.10.50.40:FF:000006">
    <property type="entry name" value="Peptidyl-prolyl cis-trans isomerase"/>
    <property type="match status" value="1"/>
</dbReference>
<name>A0A7U3ZLD0_RUNSL</name>
<dbReference type="PANTHER" id="PTHR43811">
    <property type="entry name" value="FKBP-TYPE PEPTIDYL-PROLYL CIS-TRANS ISOMERASE FKPA"/>
    <property type="match status" value="1"/>
</dbReference>
<evidence type="ECO:0000256" key="4">
    <source>
        <dbReference type="ARBA" id="ARBA00023110"/>
    </source>
</evidence>
<feature type="chain" id="PRO_5030572318" description="Peptidyl-prolyl cis-trans isomerase" evidence="8">
    <location>
        <begin position="20"/>
        <end position="255"/>
    </location>
</feature>
<dbReference type="InterPro" id="IPR036944">
    <property type="entry name" value="PPIase_FKBP_N_sf"/>
</dbReference>
<dbReference type="InterPro" id="IPR046357">
    <property type="entry name" value="PPIase_dom_sf"/>
</dbReference>
<evidence type="ECO:0000259" key="9">
    <source>
        <dbReference type="PROSITE" id="PS50059"/>
    </source>
</evidence>
<dbReference type="PANTHER" id="PTHR43811:SF23">
    <property type="entry name" value="FKBP-TYPE 22 KDA PEPTIDYL-PROLYL CIS-TRANS ISOMERASE"/>
    <property type="match status" value="1"/>
</dbReference>
<accession>A0A7U3ZLD0</accession>
<dbReference type="EMBL" id="CP002859">
    <property type="protein sequence ID" value="AEI49335.1"/>
    <property type="molecule type" value="Genomic_DNA"/>
</dbReference>
<dbReference type="EC" id="5.2.1.8" evidence="7"/>
<dbReference type="NCBIfam" id="NF008602">
    <property type="entry name" value="PRK11570.1"/>
    <property type="match status" value="1"/>
</dbReference>
<dbReference type="AlphaFoldDB" id="A0A7U3ZLD0"/>
<keyword evidence="11" id="KW-1185">Reference proteome</keyword>
<dbReference type="Pfam" id="PF01346">
    <property type="entry name" value="FKBP_N"/>
    <property type="match status" value="1"/>
</dbReference>
<organism evidence="10 11">
    <name type="scientific">Runella slithyformis (strain ATCC 29530 / DSM 19594 / LMG 11500 / NCIMB 11436 / LSU 4)</name>
    <dbReference type="NCBI Taxonomy" id="761193"/>
    <lineage>
        <taxon>Bacteria</taxon>
        <taxon>Pseudomonadati</taxon>
        <taxon>Bacteroidota</taxon>
        <taxon>Cytophagia</taxon>
        <taxon>Cytophagales</taxon>
        <taxon>Spirosomataceae</taxon>
        <taxon>Runella</taxon>
    </lineage>
</organism>
<evidence type="ECO:0000313" key="11">
    <source>
        <dbReference type="Proteomes" id="UP000000493"/>
    </source>
</evidence>